<evidence type="ECO:0000313" key="2">
    <source>
        <dbReference type="Proteomes" id="UP000030848"/>
    </source>
</evidence>
<reference evidence="1 2" key="1">
    <citation type="submission" date="2014-10" db="EMBL/GenBank/DDBJ databases">
        <title>Genome sequence of Micropolyspora internatus JCM3315.</title>
        <authorList>
            <person name="Shin S.-K."/>
            <person name="Yi H."/>
        </authorList>
    </citation>
    <scope>NUCLEOTIDE SEQUENCE [LARGE SCALE GENOMIC DNA]</scope>
    <source>
        <strain evidence="1 2">JCM 3315</strain>
    </source>
</reference>
<gene>
    <name evidence="1" type="ORF">MINT15_21050</name>
</gene>
<protein>
    <recommendedName>
        <fullName evidence="3">SH3 domain-containing protein</fullName>
    </recommendedName>
</protein>
<evidence type="ECO:0008006" key="3">
    <source>
        <dbReference type="Google" id="ProtNLM"/>
    </source>
</evidence>
<name>A0A837DBK8_9PSEU</name>
<evidence type="ECO:0000313" key="1">
    <source>
        <dbReference type="EMBL" id="KHF45223.1"/>
    </source>
</evidence>
<comment type="caution">
    <text evidence="1">The sequence shown here is derived from an EMBL/GenBank/DDBJ whole genome shotgun (WGS) entry which is preliminary data.</text>
</comment>
<dbReference type="EMBL" id="JRZE01000003">
    <property type="protein sequence ID" value="KHF45223.1"/>
    <property type="molecule type" value="Genomic_DNA"/>
</dbReference>
<sequence>MLGNAKRTFVVVGVVLGLAMIYSTGSEQRASEAQGGDGGEVKQDTVCAMTVTADLLNVRSGPGPSHEIVGKFRQGAEIDATTQVRDGFRKIDDHHWAADEYLEPVDDDCG</sequence>
<dbReference type="RefSeq" id="WP_037310047.1">
    <property type="nucleotide sequence ID" value="NZ_CALJZO010000109.1"/>
</dbReference>
<accession>A0A837DBK8</accession>
<organism evidence="1 2">
    <name type="scientific">Saccharomonospora viridis</name>
    <dbReference type="NCBI Taxonomy" id="1852"/>
    <lineage>
        <taxon>Bacteria</taxon>
        <taxon>Bacillati</taxon>
        <taxon>Actinomycetota</taxon>
        <taxon>Actinomycetes</taxon>
        <taxon>Pseudonocardiales</taxon>
        <taxon>Pseudonocardiaceae</taxon>
        <taxon>Saccharomonospora</taxon>
    </lineage>
</organism>
<dbReference type="Proteomes" id="UP000030848">
    <property type="component" value="Unassembled WGS sequence"/>
</dbReference>
<proteinExistence type="predicted"/>
<dbReference type="Gene3D" id="2.30.30.40">
    <property type="entry name" value="SH3 Domains"/>
    <property type="match status" value="1"/>
</dbReference>
<dbReference type="AlphaFoldDB" id="A0A837DBK8"/>